<dbReference type="Proteomes" id="UP000077755">
    <property type="component" value="Chromosome 5"/>
</dbReference>
<reference evidence="1" key="1">
    <citation type="journal article" date="2016" name="Nat. Genet.">
        <title>A high-quality carrot genome assembly provides new insights into carotenoid accumulation and asterid genome evolution.</title>
        <authorList>
            <person name="Iorizzo M."/>
            <person name="Ellison S."/>
            <person name="Senalik D."/>
            <person name="Zeng P."/>
            <person name="Satapoomin P."/>
            <person name="Huang J."/>
            <person name="Bowman M."/>
            <person name="Iovene M."/>
            <person name="Sanseverino W."/>
            <person name="Cavagnaro P."/>
            <person name="Yildiz M."/>
            <person name="Macko-Podgorni A."/>
            <person name="Moranska E."/>
            <person name="Grzebelus E."/>
            <person name="Grzebelus D."/>
            <person name="Ashrafi H."/>
            <person name="Zheng Z."/>
            <person name="Cheng S."/>
            <person name="Spooner D."/>
            <person name="Van Deynze A."/>
            <person name="Simon P."/>
        </authorList>
    </citation>
    <scope>NUCLEOTIDE SEQUENCE</scope>
    <source>
        <tissue evidence="1">Leaf</tissue>
    </source>
</reference>
<dbReference type="EMBL" id="CP093347">
    <property type="protein sequence ID" value="WOG99232.1"/>
    <property type="molecule type" value="Genomic_DNA"/>
</dbReference>
<sequence>MGSCILKFSLSSTFKLFLLCFCCINIITTTSQNLLAPLQGLACAIVNCGEGTCRGSNETLLGIECDCNPGWKQIPAVSFAFPSCALPNCTVDFQCGNGAPLPPSPPLPPFNASNPCNLVWCGTGSCVANETSNSHSCQCNEGFANLFNNPSFACFEQCYLGADCKNLGLGPPPPPPSTSSGSPINGSNGASNNMKNFLALVLALVFLHNFSK</sequence>
<accession>A0AAF0X0U3</accession>
<proteinExistence type="predicted"/>
<evidence type="ECO:0000313" key="1">
    <source>
        <dbReference type="EMBL" id="WOG99232.1"/>
    </source>
</evidence>
<protein>
    <recommendedName>
        <fullName evidence="3">EGF-like domain-containing protein</fullName>
    </recommendedName>
</protein>
<evidence type="ECO:0000313" key="2">
    <source>
        <dbReference type="Proteomes" id="UP000077755"/>
    </source>
</evidence>
<name>A0AAF0X0U3_DAUCS</name>
<dbReference type="PANTHER" id="PTHR33881">
    <property type="entry name" value="NEUROGENIC LOCUS NOTCH-LIKE PROTEIN"/>
    <property type="match status" value="1"/>
</dbReference>
<gene>
    <name evidence="1" type="ORF">DCAR_0518580</name>
</gene>
<evidence type="ECO:0008006" key="3">
    <source>
        <dbReference type="Google" id="ProtNLM"/>
    </source>
</evidence>
<dbReference type="AlphaFoldDB" id="A0AAF0X0U3"/>
<organism evidence="1 2">
    <name type="scientific">Daucus carota subsp. sativus</name>
    <name type="common">Carrot</name>
    <dbReference type="NCBI Taxonomy" id="79200"/>
    <lineage>
        <taxon>Eukaryota</taxon>
        <taxon>Viridiplantae</taxon>
        <taxon>Streptophyta</taxon>
        <taxon>Embryophyta</taxon>
        <taxon>Tracheophyta</taxon>
        <taxon>Spermatophyta</taxon>
        <taxon>Magnoliopsida</taxon>
        <taxon>eudicotyledons</taxon>
        <taxon>Gunneridae</taxon>
        <taxon>Pentapetalae</taxon>
        <taxon>asterids</taxon>
        <taxon>campanulids</taxon>
        <taxon>Apiales</taxon>
        <taxon>Apiaceae</taxon>
        <taxon>Apioideae</taxon>
        <taxon>Scandiceae</taxon>
        <taxon>Daucinae</taxon>
        <taxon>Daucus</taxon>
        <taxon>Daucus sect. Daucus</taxon>
    </lineage>
</organism>
<reference evidence="1" key="2">
    <citation type="submission" date="2022-03" db="EMBL/GenBank/DDBJ databases">
        <title>Draft title - Genomic analysis of global carrot germplasm unveils the trajectory of domestication and the origin of high carotenoid orange carrot.</title>
        <authorList>
            <person name="Iorizzo M."/>
            <person name="Ellison S."/>
            <person name="Senalik D."/>
            <person name="Macko-Podgorni A."/>
            <person name="Grzebelus D."/>
            <person name="Bostan H."/>
            <person name="Rolling W."/>
            <person name="Curaba J."/>
            <person name="Simon P."/>
        </authorList>
    </citation>
    <scope>NUCLEOTIDE SEQUENCE</scope>
    <source>
        <tissue evidence="1">Leaf</tissue>
    </source>
</reference>
<keyword evidence="2" id="KW-1185">Reference proteome</keyword>
<dbReference type="PANTHER" id="PTHR33881:SF17">
    <property type="entry name" value="EGF-LIKE DOMAIN-CONTAINING PROTEIN"/>
    <property type="match status" value="1"/>
</dbReference>